<dbReference type="InterPro" id="IPR015422">
    <property type="entry name" value="PyrdxlP-dep_Trfase_small"/>
</dbReference>
<dbReference type="PIRSF" id="PIRSF000390">
    <property type="entry name" value="PLP_StrS"/>
    <property type="match status" value="1"/>
</dbReference>
<protein>
    <submittedName>
        <fullName evidence="3">dTDP-4-amino-4,6-dideoxygalactose transaminase</fullName>
        <ecNumber evidence="3">2.6.1.59</ecNumber>
    </submittedName>
</protein>
<dbReference type="SUPFAM" id="SSF53383">
    <property type="entry name" value="PLP-dependent transferases"/>
    <property type="match status" value="1"/>
</dbReference>
<evidence type="ECO:0000256" key="1">
    <source>
        <dbReference type="ARBA" id="ARBA00037999"/>
    </source>
</evidence>
<accession>A0ABY7TQE8</accession>
<proteinExistence type="inferred from homology"/>
<keyword evidence="3" id="KW-0808">Transferase</keyword>
<dbReference type="Proteomes" id="UP001220395">
    <property type="component" value="Chromosome"/>
</dbReference>
<dbReference type="Gene3D" id="3.40.640.10">
    <property type="entry name" value="Type I PLP-dependent aspartate aminotransferase-like (Major domain)"/>
    <property type="match status" value="1"/>
</dbReference>
<sequence>MNAPYQSRDTGCQGNPPPIPFNRVSLSPAVRREVMRALDDGSLTGGGRNTRRCHEKLDAIYSGSRPFLTNSCTAALEMAALLLGVGPGDEIILPSWTFSSTATAVALRGAVPVFVDVLPTTLNIDVARVEEAITPRTRAVYAVHYAGVACAMDALVALCADRGIALVEDAAQAFGSSWDGKPLGGFGDFGALSFHGTKNVSCGEGGALIVNRPDAAAAAEIAWEKGTDRLRFEQGHVSSYEWQALGSSFLPSDLTAALLAAQFDDADAKRAARLAAYDRYVALLADCAARGRVRLLAIPEQAAGNGHIFALRFENEARRAGVIARLAYERIDARTHYKPLHSSPGGRRYGRVAGPMGVTDEAAATLLRLPLDDVITPVEQERIVAVIEAALRH</sequence>
<dbReference type="NCBIfam" id="NF008687">
    <property type="entry name" value="PRK11706.1"/>
    <property type="match status" value="1"/>
</dbReference>
<dbReference type="InterPro" id="IPR000653">
    <property type="entry name" value="DegT/StrS_aminotransferase"/>
</dbReference>
<dbReference type="EC" id="2.6.1.59" evidence="3"/>
<evidence type="ECO:0000313" key="4">
    <source>
        <dbReference type="Proteomes" id="UP001220395"/>
    </source>
</evidence>
<dbReference type="PANTHER" id="PTHR30244:SF34">
    <property type="entry name" value="DTDP-4-AMINO-4,6-DIDEOXYGALACTOSE TRANSAMINASE"/>
    <property type="match status" value="1"/>
</dbReference>
<dbReference type="GO" id="GO:0019180">
    <property type="term" value="F:dTDP-4-amino-4,6-dideoxygalactose transaminase activity"/>
    <property type="evidence" value="ECO:0007669"/>
    <property type="project" value="UniProtKB-EC"/>
</dbReference>
<dbReference type="EMBL" id="CP117411">
    <property type="protein sequence ID" value="WCT74590.1"/>
    <property type="molecule type" value="Genomic_DNA"/>
</dbReference>
<keyword evidence="4" id="KW-1185">Reference proteome</keyword>
<keyword evidence="2" id="KW-0663">Pyridoxal phosphate</keyword>
<comment type="similarity">
    <text evidence="1 2">Belongs to the DegT/DnrJ/EryC1 family.</text>
</comment>
<reference evidence="3 4" key="1">
    <citation type="submission" date="2023-02" db="EMBL/GenBank/DDBJ databases">
        <title>Genome sequence of Sphingomonas naphthae.</title>
        <authorList>
            <person name="Kim S."/>
            <person name="Heo J."/>
            <person name="Kwon S.-W."/>
        </authorList>
    </citation>
    <scope>NUCLEOTIDE SEQUENCE [LARGE SCALE GENOMIC DNA]</scope>
    <source>
        <strain evidence="3 4">KACC 18716</strain>
    </source>
</reference>
<dbReference type="PANTHER" id="PTHR30244">
    <property type="entry name" value="TRANSAMINASE"/>
    <property type="match status" value="1"/>
</dbReference>
<dbReference type="Pfam" id="PF01041">
    <property type="entry name" value="DegT_DnrJ_EryC1"/>
    <property type="match status" value="1"/>
</dbReference>
<evidence type="ECO:0000256" key="2">
    <source>
        <dbReference type="RuleBase" id="RU004508"/>
    </source>
</evidence>
<gene>
    <name evidence="3" type="primary">rffA</name>
    <name evidence="3" type="synonym">fcnA</name>
    <name evidence="3" type="synonym">wecE</name>
    <name evidence="3" type="ORF">PQ455_05000</name>
</gene>
<organism evidence="3 4">
    <name type="scientific">Sphingomonas naphthae</name>
    <dbReference type="NCBI Taxonomy" id="1813468"/>
    <lineage>
        <taxon>Bacteria</taxon>
        <taxon>Pseudomonadati</taxon>
        <taxon>Pseudomonadota</taxon>
        <taxon>Alphaproteobacteria</taxon>
        <taxon>Sphingomonadales</taxon>
        <taxon>Sphingomonadaceae</taxon>
        <taxon>Sphingomonas</taxon>
    </lineage>
</organism>
<dbReference type="CDD" id="cd00616">
    <property type="entry name" value="AHBA_syn"/>
    <property type="match status" value="1"/>
</dbReference>
<dbReference type="InterPro" id="IPR015424">
    <property type="entry name" value="PyrdxlP-dep_Trfase"/>
</dbReference>
<evidence type="ECO:0000313" key="3">
    <source>
        <dbReference type="EMBL" id="WCT74590.1"/>
    </source>
</evidence>
<dbReference type="RefSeq" id="WP_273689753.1">
    <property type="nucleotide sequence ID" value="NZ_CP117411.1"/>
</dbReference>
<name>A0ABY7TQE8_9SPHN</name>
<dbReference type="Gene3D" id="3.90.1150.10">
    <property type="entry name" value="Aspartate Aminotransferase, domain 1"/>
    <property type="match status" value="1"/>
</dbReference>
<keyword evidence="3" id="KW-0032">Aminotransferase</keyword>
<dbReference type="InterPro" id="IPR015421">
    <property type="entry name" value="PyrdxlP-dep_Trfase_major"/>
</dbReference>